<proteinExistence type="predicted"/>
<evidence type="ECO:0000256" key="1">
    <source>
        <dbReference type="SAM" id="SignalP"/>
    </source>
</evidence>
<gene>
    <name evidence="2" type="ORF">OSIN01602_LOCUS22583</name>
</gene>
<feature type="chain" id="PRO_5030722523" evidence="1">
    <location>
        <begin position="16"/>
        <end position="219"/>
    </location>
</feature>
<reference evidence="2" key="1">
    <citation type="submission" date="2021-01" db="EMBL/GenBank/DDBJ databases">
        <authorList>
            <person name="Corre E."/>
            <person name="Pelletier E."/>
            <person name="Niang G."/>
            <person name="Scheremetjew M."/>
            <person name="Finn R."/>
            <person name="Kale V."/>
            <person name="Holt S."/>
            <person name="Cochrane G."/>
            <person name="Meng A."/>
            <person name="Brown T."/>
            <person name="Cohen L."/>
        </authorList>
    </citation>
    <scope>NUCLEOTIDE SEQUENCE</scope>
    <source>
        <strain evidence="2">Grunow 1884</strain>
    </source>
</reference>
<protein>
    <submittedName>
        <fullName evidence="2">Uncharacterized protein</fullName>
    </submittedName>
</protein>
<feature type="signal peptide" evidence="1">
    <location>
        <begin position="1"/>
        <end position="15"/>
    </location>
</feature>
<evidence type="ECO:0000313" key="2">
    <source>
        <dbReference type="EMBL" id="CAD9362261.1"/>
    </source>
</evidence>
<keyword evidence="1" id="KW-0732">Signal</keyword>
<name>A0A7S2AA23_TRICV</name>
<accession>A0A7S2AA23</accession>
<organism evidence="2">
    <name type="scientific">Trieres chinensis</name>
    <name type="common">Marine centric diatom</name>
    <name type="synonym">Odontella sinensis</name>
    <dbReference type="NCBI Taxonomy" id="1514140"/>
    <lineage>
        <taxon>Eukaryota</taxon>
        <taxon>Sar</taxon>
        <taxon>Stramenopiles</taxon>
        <taxon>Ochrophyta</taxon>
        <taxon>Bacillariophyta</taxon>
        <taxon>Mediophyceae</taxon>
        <taxon>Biddulphiophycidae</taxon>
        <taxon>Eupodiscales</taxon>
        <taxon>Parodontellaceae</taxon>
        <taxon>Trieres</taxon>
    </lineage>
</organism>
<dbReference type="EMBL" id="HBGO01038979">
    <property type="protein sequence ID" value="CAD9362261.1"/>
    <property type="molecule type" value="Transcribed_RNA"/>
</dbReference>
<dbReference type="AlphaFoldDB" id="A0A7S2AA23"/>
<sequence length="219" mass="23091">MKLSLLLLLPAISSAFAPAATFRPRLIATTTSLNGDRTDATEAINAALEASKKYGSTSAEARTAWEVVEELDGNDDSAAYTGGVTDSDLADTTSDPAAAVLEYEEKISLLATMLETQKAKIESVKTLAQEIRAVKMTTSTGAVGRDSAQMRAALDDAKRVTEEGGIESPEAKLAWEAVEEIASGDLTEATKGSLDEECLTETIEACEALEELGKVLGKK</sequence>